<feature type="chain" id="PRO_5040280119" evidence="1">
    <location>
        <begin position="20"/>
        <end position="149"/>
    </location>
</feature>
<comment type="caution">
    <text evidence="3">The sequence shown here is derived from an EMBL/GenBank/DDBJ whole genome shotgun (WGS) entry which is preliminary data.</text>
</comment>
<feature type="domain" description="VOC" evidence="2">
    <location>
        <begin position="42"/>
        <end position="149"/>
    </location>
</feature>
<dbReference type="InterPro" id="IPR029068">
    <property type="entry name" value="Glyas_Bleomycin-R_OHBP_Dase"/>
</dbReference>
<protein>
    <submittedName>
        <fullName evidence="3">Glyoxalase/Bleomycin resistance protein/Dihydroxybiphenyl dioxygenase</fullName>
    </submittedName>
</protein>
<evidence type="ECO:0000313" key="4">
    <source>
        <dbReference type="Proteomes" id="UP000717696"/>
    </source>
</evidence>
<dbReference type="OrthoDB" id="16820at2759"/>
<reference evidence="3" key="1">
    <citation type="journal article" date="2021" name="Nat. Commun.">
        <title>Genetic determinants of endophytism in the Arabidopsis root mycobiome.</title>
        <authorList>
            <person name="Mesny F."/>
            <person name="Miyauchi S."/>
            <person name="Thiergart T."/>
            <person name="Pickel B."/>
            <person name="Atanasova L."/>
            <person name="Karlsson M."/>
            <person name="Huettel B."/>
            <person name="Barry K.W."/>
            <person name="Haridas S."/>
            <person name="Chen C."/>
            <person name="Bauer D."/>
            <person name="Andreopoulos W."/>
            <person name="Pangilinan J."/>
            <person name="LaButti K."/>
            <person name="Riley R."/>
            <person name="Lipzen A."/>
            <person name="Clum A."/>
            <person name="Drula E."/>
            <person name="Henrissat B."/>
            <person name="Kohler A."/>
            <person name="Grigoriev I.V."/>
            <person name="Martin F.M."/>
            <person name="Hacquard S."/>
        </authorList>
    </citation>
    <scope>NUCLEOTIDE SEQUENCE</scope>
    <source>
        <strain evidence="3">MPI-CAGE-AT-0021</strain>
    </source>
</reference>
<dbReference type="SUPFAM" id="SSF54593">
    <property type="entry name" value="Glyoxalase/Bleomycin resistance protein/Dihydroxybiphenyl dioxygenase"/>
    <property type="match status" value="1"/>
</dbReference>
<dbReference type="InterPro" id="IPR037523">
    <property type="entry name" value="VOC_core"/>
</dbReference>
<evidence type="ECO:0000313" key="3">
    <source>
        <dbReference type="EMBL" id="KAH7118673.1"/>
    </source>
</evidence>
<organism evidence="3 4">
    <name type="scientific">Dactylonectria estremocensis</name>
    <dbReference type="NCBI Taxonomy" id="1079267"/>
    <lineage>
        <taxon>Eukaryota</taxon>
        <taxon>Fungi</taxon>
        <taxon>Dikarya</taxon>
        <taxon>Ascomycota</taxon>
        <taxon>Pezizomycotina</taxon>
        <taxon>Sordariomycetes</taxon>
        <taxon>Hypocreomycetidae</taxon>
        <taxon>Hypocreales</taxon>
        <taxon>Nectriaceae</taxon>
        <taxon>Dactylonectria</taxon>
    </lineage>
</organism>
<proteinExistence type="predicted"/>
<evidence type="ECO:0000256" key="1">
    <source>
        <dbReference type="SAM" id="SignalP"/>
    </source>
</evidence>
<dbReference type="GO" id="GO:0051213">
    <property type="term" value="F:dioxygenase activity"/>
    <property type="evidence" value="ECO:0007669"/>
    <property type="project" value="UniProtKB-KW"/>
</dbReference>
<keyword evidence="3" id="KW-0560">Oxidoreductase</keyword>
<dbReference type="AlphaFoldDB" id="A0A9P9DGE2"/>
<evidence type="ECO:0000259" key="2">
    <source>
        <dbReference type="PROSITE" id="PS51819"/>
    </source>
</evidence>
<dbReference type="InterPro" id="IPR004360">
    <property type="entry name" value="Glyas_Fos-R_dOase_dom"/>
</dbReference>
<dbReference type="PROSITE" id="PS51819">
    <property type="entry name" value="VOC"/>
    <property type="match status" value="1"/>
</dbReference>
<dbReference type="Gene3D" id="3.10.180.10">
    <property type="entry name" value="2,3-Dihydroxybiphenyl 1,2-Dioxygenase, domain 1"/>
    <property type="match status" value="1"/>
</dbReference>
<dbReference type="Proteomes" id="UP000717696">
    <property type="component" value="Unassembled WGS sequence"/>
</dbReference>
<feature type="signal peptide" evidence="1">
    <location>
        <begin position="1"/>
        <end position="19"/>
    </location>
</feature>
<gene>
    <name evidence="3" type="ORF">B0J13DRAFT_629790</name>
</gene>
<keyword evidence="1" id="KW-0732">Signal</keyword>
<sequence>MRFQLLCTFLPAILATTSASPTRECSLPPSINDSSIVPSKLRFGHIGLSVANITLETQWYRENAADIRVEFRQQLHSISDGRNPTNVTELGNVRGVFNWSLQVDNVDAIYRDLVAAGVDIFQEPVDVPTGVRFCMIRDPEGNIIELLQY</sequence>
<dbReference type="Pfam" id="PF00903">
    <property type="entry name" value="Glyoxalase"/>
    <property type="match status" value="1"/>
</dbReference>
<keyword evidence="3" id="KW-0223">Dioxygenase</keyword>
<keyword evidence="4" id="KW-1185">Reference proteome</keyword>
<accession>A0A9P9DGE2</accession>
<dbReference type="EMBL" id="JAGMUU010000031">
    <property type="protein sequence ID" value="KAH7118673.1"/>
    <property type="molecule type" value="Genomic_DNA"/>
</dbReference>
<name>A0A9P9DGE2_9HYPO</name>